<feature type="compositionally biased region" description="Low complexity" evidence="12">
    <location>
        <begin position="1721"/>
        <end position="1733"/>
    </location>
</feature>
<dbReference type="InterPro" id="IPR009060">
    <property type="entry name" value="UBA-like_sf"/>
</dbReference>
<dbReference type="FunFam" id="3.30.2410.10:FF:000004">
    <property type="entry name" value="E3 ubiquitin-protein ligase HUWE1, variant"/>
    <property type="match status" value="1"/>
</dbReference>
<dbReference type="EC" id="2.3.2.26" evidence="4"/>
<keyword evidence="9" id="KW-0539">Nucleus</keyword>
<evidence type="ECO:0000256" key="11">
    <source>
        <dbReference type="PROSITE-ProRule" id="PRU00104"/>
    </source>
</evidence>
<dbReference type="InterPro" id="IPR016024">
    <property type="entry name" value="ARM-type_fold"/>
</dbReference>
<comment type="caution">
    <text evidence="15">The sequence shown here is derived from an EMBL/GenBank/DDBJ whole genome shotgun (WGS) entry which is preliminary data.</text>
</comment>
<dbReference type="InterPro" id="IPR011989">
    <property type="entry name" value="ARM-like"/>
</dbReference>
<feature type="domain" description="HECT" evidence="14">
    <location>
        <begin position="3245"/>
        <end position="3580"/>
    </location>
</feature>
<feature type="compositionally biased region" description="Basic and acidic residues" evidence="12">
    <location>
        <begin position="1371"/>
        <end position="1398"/>
    </location>
</feature>
<comment type="catalytic activity">
    <reaction evidence="1">
        <text>S-ubiquitinyl-[E2 ubiquitin-conjugating enzyme]-L-cysteine + [acceptor protein]-L-lysine = [E2 ubiquitin-conjugating enzyme]-L-cysteine + N(6)-ubiquitinyl-[acceptor protein]-L-lysine.</text>
        <dbReference type="EC" id="2.3.2.26"/>
    </reaction>
</comment>
<evidence type="ECO:0000259" key="14">
    <source>
        <dbReference type="PROSITE" id="PS50237"/>
    </source>
</evidence>
<evidence type="ECO:0000256" key="12">
    <source>
        <dbReference type="SAM" id="MobiDB-lite"/>
    </source>
</evidence>
<dbReference type="Gene3D" id="3.30.2410.10">
    <property type="entry name" value="Hect, E3 ligase catalytic domain"/>
    <property type="match status" value="1"/>
</dbReference>
<dbReference type="Proteomes" id="UP001212997">
    <property type="component" value="Unassembled WGS sequence"/>
</dbReference>
<dbReference type="SUPFAM" id="SSF48371">
    <property type="entry name" value="ARM repeat"/>
    <property type="match status" value="1"/>
</dbReference>
<dbReference type="SMART" id="SM00119">
    <property type="entry name" value="HECTc"/>
    <property type="match status" value="1"/>
</dbReference>
<feature type="region of interest" description="Disordered" evidence="12">
    <location>
        <begin position="2216"/>
        <end position="2261"/>
    </location>
</feature>
<evidence type="ECO:0000256" key="4">
    <source>
        <dbReference type="ARBA" id="ARBA00012485"/>
    </source>
</evidence>
<dbReference type="Gene3D" id="3.30.2160.10">
    <property type="entry name" value="Hect, E3 ligase catalytic domain"/>
    <property type="match status" value="1"/>
</dbReference>
<dbReference type="Gene3D" id="3.90.1750.10">
    <property type="entry name" value="Hect, E3 ligase catalytic domains"/>
    <property type="match status" value="1"/>
</dbReference>
<feature type="compositionally biased region" description="Basic and acidic residues" evidence="12">
    <location>
        <begin position="2437"/>
        <end position="2455"/>
    </location>
</feature>
<feature type="compositionally biased region" description="Low complexity" evidence="12">
    <location>
        <begin position="2243"/>
        <end position="2253"/>
    </location>
</feature>
<keyword evidence="16" id="KW-1185">Reference proteome</keyword>
<evidence type="ECO:0000259" key="13">
    <source>
        <dbReference type="PROSITE" id="PS50030"/>
    </source>
</evidence>
<dbReference type="CDD" id="cd14270">
    <property type="entry name" value="UBA"/>
    <property type="match status" value="1"/>
</dbReference>
<dbReference type="InterPro" id="IPR015940">
    <property type="entry name" value="UBA"/>
</dbReference>
<dbReference type="PANTHER" id="PTHR11254">
    <property type="entry name" value="HECT DOMAIN UBIQUITIN-PROTEIN LIGASE"/>
    <property type="match status" value="1"/>
</dbReference>
<evidence type="ECO:0000256" key="5">
    <source>
        <dbReference type="ARBA" id="ARBA00022448"/>
    </source>
</evidence>
<feature type="compositionally biased region" description="Low complexity" evidence="12">
    <location>
        <begin position="1361"/>
        <end position="1370"/>
    </location>
</feature>
<keyword evidence="7 11" id="KW-0833">Ubl conjugation pathway</keyword>
<feature type="region of interest" description="Disordered" evidence="12">
    <location>
        <begin position="1772"/>
        <end position="1814"/>
    </location>
</feature>
<evidence type="ECO:0000256" key="1">
    <source>
        <dbReference type="ARBA" id="ARBA00000885"/>
    </source>
</evidence>
<dbReference type="GO" id="GO:0000209">
    <property type="term" value="P:protein polyubiquitination"/>
    <property type="evidence" value="ECO:0007669"/>
    <property type="project" value="TreeGrafter"/>
</dbReference>
<dbReference type="Gene3D" id="1.25.10.10">
    <property type="entry name" value="Leucine-rich Repeat Variant"/>
    <property type="match status" value="1"/>
</dbReference>
<reference evidence="15" key="1">
    <citation type="submission" date="2022-07" db="EMBL/GenBank/DDBJ databases">
        <title>Genome Sequence of Physisporinus lineatus.</title>
        <authorList>
            <person name="Buettner E."/>
        </authorList>
    </citation>
    <scope>NUCLEOTIDE SEQUENCE</scope>
    <source>
        <strain evidence="15">VT162</strain>
    </source>
</reference>
<feature type="active site" description="Glycyl thioester intermediate" evidence="11">
    <location>
        <position position="3547"/>
    </location>
</feature>
<evidence type="ECO:0000313" key="16">
    <source>
        <dbReference type="Proteomes" id="UP001212997"/>
    </source>
</evidence>
<dbReference type="GO" id="GO:0061630">
    <property type="term" value="F:ubiquitin protein ligase activity"/>
    <property type="evidence" value="ECO:0007669"/>
    <property type="project" value="UniProtKB-EC"/>
</dbReference>
<feature type="compositionally biased region" description="Polar residues" evidence="12">
    <location>
        <begin position="729"/>
        <end position="746"/>
    </location>
</feature>
<protein>
    <recommendedName>
        <fullName evidence="4">HECT-type E3 ubiquitin transferase</fullName>
        <ecNumber evidence="4">2.3.2.26</ecNumber>
    </recommendedName>
</protein>
<feature type="compositionally biased region" description="Polar residues" evidence="12">
    <location>
        <begin position="224"/>
        <end position="233"/>
    </location>
</feature>
<keyword evidence="5" id="KW-0813">Transport</keyword>
<dbReference type="SUPFAM" id="SSF46934">
    <property type="entry name" value="UBA-like"/>
    <property type="match status" value="1"/>
</dbReference>
<evidence type="ECO:0000256" key="9">
    <source>
        <dbReference type="ARBA" id="ARBA00023242"/>
    </source>
</evidence>
<evidence type="ECO:0000313" key="15">
    <source>
        <dbReference type="EMBL" id="KAJ3487412.1"/>
    </source>
</evidence>
<feature type="region of interest" description="Disordered" evidence="12">
    <location>
        <begin position="2031"/>
        <end position="2075"/>
    </location>
</feature>
<keyword evidence="8" id="KW-0509">mRNA transport</keyword>
<dbReference type="PROSITE" id="PS50237">
    <property type="entry name" value="HECT"/>
    <property type="match status" value="1"/>
</dbReference>
<dbReference type="GO" id="GO:0051028">
    <property type="term" value="P:mRNA transport"/>
    <property type="evidence" value="ECO:0007669"/>
    <property type="project" value="UniProtKB-KW"/>
</dbReference>
<comment type="subcellular location">
    <subcellularLocation>
        <location evidence="2">Nucleus</location>
    </subcellularLocation>
</comment>
<feature type="region of interest" description="Disordered" evidence="12">
    <location>
        <begin position="2585"/>
        <end position="2604"/>
    </location>
</feature>
<name>A0AAD5V8R9_9APHY</name>
<dbReference type="InterPro" id="IPR000569">
    <property type="entry name" value="HECT_dom"/>
</dbReference>
<dbReference type="CDD" id="cd00078">
    <property type="entry name" value="HECTc"/>
    <property type="match status" value="1"/>
</dbReference>
<dbReference type="EMBL" id="JANAWD010000093">
    <property type="protein sequence ID" value="KAJ3487412.1"/>
    <property type="molecule type" value="Genomic_DNA"/>
</dbReference>
<feature type="region of interest" description="Disordered" evidence="12">
    <location>
        <begin position="2882"/>
        <end position="2945"/>
    </location>
</feature>
<feature type="domain" description="UBA" evidence="13">
    <location>
        <begin position="1279"/>
        <end position="1319"/>
    </location>
</feature>
<feature type="region of interest" description="Disordered" evidence="12">
    <location>
        <begin position="2424"/>
        <end position="2505"/>
    </location>
</feature>
<dbReference type="InterPro" id="IPR010309">
    <property type="entry name" value="E3_Ub_ligase_DUF908"/>
</dbReference>
<evidence type="ECO:0000256" key="7">
    <source>
        <dbReference type="ARBA" id="ARBA00022786"/>
    </source>
</evidence>
<comment type="similarity">
    <text evidence="10">Belongs to the UPL family. TOM1/PTR1 subfamily.</text>
</comment>
<feature type="compositionally biased region" description="Low complexity" evidence="12">
    <location>
        <begin position="2425"/>
        <end position="2434"/>
    </location>
</feature>
<dbReference type="PANTHER" id="PTHR11254:SF67">
    <property type="entry name" value="E3 UBIQUITIN-PROTEIN LIGASE HUWE1"/>
    <property type="match status" value="1"/>
</dbReference>
<dbReference type="SUPFAM" id="SSF56204">
    <property type="entry name" value="Hect, E3 ligase catalytic domain"/>
    <property type="match status" value="1"/>
</dbReference>
<dbReference type="InterPro" id="IPR010314">
    <property type="entry name" value="E3_Ub_ligase_DUF913"/>
</dbReference>
<feature type="compositionally biased region" description="Acidic residues" evidence="12">
    <location>
        <begin position="1340"/>
        <end position="1360"/>
    </location>
</feature>
<evidence type="ECO:0000256" key="10">
    <source>
        <dbReference type="ARBA" id="ARBA00034494"/>
    </source>
</evidence>
<dbReference type="Gene3D" id="1.10.8.10">
    <property type="entry name" value="DNA helicase RuvA subunit, C-terminal domain"/>
    <property type="match status" value="1"/>
</dbReference>
<accession>A0AAD5V8R9</accession>
<gene>
    <name evidence="15" type="ORF">NLI96_g3565</name>
</gene>
<dbReference type="Pfam" id="PF00632">
    <property type="entry name" value="HECT"/>
    <property type="match status" value="1"/>
</dbReference>
<dbReference type="Pfam" id="PF06012">
    <property type="entry name" value="DUF908"/>
    <property type="match status" value="1"/>
</dbReference>
<proteinExistence type="inferred from homology"/>
<dbReference type="InterPro" id="IPR035983">
    <property type="entry name" value="Hect_E3_ubiquitin_ligase"/>
</dbReference>
<dbReference type="FunFam" id="3.90.1750.10:FF:000003">
    <property type="entry name" value="E3 ubiquitin-protein ligase UPL1"/>
    <property type="match status" value="1"/>
</dbReference>
<comment type="pathway">
    <text evidence="3">Protein modification; protein ubiquitination.</text>
</comment>
<sequence>MKILHKSKRALPPLPQVAELIGKLLDTPNDDLHEVLGKIDVWKWPRSDLNAWMKVLNKFDAILEEVIRDYDIDKIQVNVLTPLTKKTVCEILRFERLLLENSTNRKTFNSYDRLQSLLSTSDLDVLILALNLLLRPAQQYSAQPAVSSALNISTPRLVSLAKRWPNLREFDVNLADLVGDRGKTQLQALPVEAREVNYNFYPKLGSSSSSDKENAPEGDVFGPTSATHPQTPSRKGALSSASVLVHIDSQTLESKPVMDILADAVEKHSVPDDEKFELLCRIRGAQASTEAFVADREKLVVVRLLATAIFGHTHSESQAQSSLFIYEPDLIAHIAELLQLDQGIDYQVQGAAIAALDALGRFKNKIQEVLTAVNAGVNHGILMALLRKTISQVSDPDTNIPQPFVESLLAFMTFIATHSSGGNMVVGAGLVPLLIQVIENRHPNRLYVVSKTMQLVDNVLYGFTNAFQLFCNVHGVDALVGRIEYEVDLDLQEFGGPPIPEGLLSGKLSVARAAVLKHILRSMHRMMQSSGSSEGLRGLLDSSLLKSVKKIMENRSVFGPSILPIAINIMSTFVHNEPTCLNVIQEAGLPETFYKIVEFGLEPVIEVIQCVPNAVGALCLNQAGQDQLAARTKIIPSLFSIFTSERHQRVLQEKENAVLIGTGIEELIRHHPSLKDRVFDAIKGTLEEIETLGKAYVIPDDIKHWYRIQQVPPPNPEILDSDIPMDTAEQGSGSARATGSGHPTTASEEETPQKSHDNVITSYIDAFCKFLEGFLQHIPHCRDFVARADGLRRLGRLTALPCLPFDFPGSLASDSLVQVVRTAIESSTSETLEYLVALVNESLAETKEYREAADGSRDLLSMVESFGEVAEKDNENFRKLITLHTRIMLLSDVFTTSGFQGRASGTLLNALIGPESKGILLELGSLHRACIWDGVRIKAHPVYGPIDPIPASNGWSTSFESMIMPALPFTPIPGAGQTEPTSATSATNGVQGQTAALGGSGAPSTPVAKKDGSMHQNVRALKHYVLYVPHVLSNFFQAIVRLFQTRRSSDSSQKARMLEAANTIAEIIHQHLRQRENDNKYCLISYYSLMLGLASLLLYDDRTNPKYMHTLVLVAVYRKGGIDSIISLSQFLASVIEEITQINVEDRSDPDTQLLVAAQGGLKFALHLIHPIIMSKPLHDSPQTLLLINTDKKDADYFEPHDFIVKLRLLLLPLLKELWESSWLISAPLGVTRSITQAVLELFYIDGEVKPATTDTSAAGISAALAAATGLVPRQPLPGPDENRIRQLTDMGFPRSAAERALMRARNNVSAAAELLVANPFPFPPDPEPNEPAAPAAAEATEENAAEDAEEAGGDTDVSAEAEAGPSEPARPQEVEEAHETPEEPPKEEEPAGKTSEELRKELNDARELLKEGLGRRALALVDEHDSLVFDVQRIFVGPSSTHRDQSVKCITDDIKAFSTSAYDHQEHPMAVRCRILAMILGDPTSPLSSMPEADAKALMSDLLALLLSNPSAPETGHPTIPKWLAAHLLVVEAILVAGSEPREISVPREDEPIVKEVIEVGPLYPEARSILFDFCLRVLVIPSLPRDELLSILRIFVLLTRDHKYAGDFVKRDGIANLFRCIKQLSGSTPPGMHPYIAMILRHVVEDTATVQHIMRQEIKRYFANPRNRAIEPSSFVRGCGSMALRDPQAFIRVTEELCEMKSPYSMVKNIFLKSTFSQSSSSANAPPAVAPTGDMQVDEPTNTVSSSHSESLDSLVHFLVGELIKSVRGEPAADSSGSNASKPLQSVTPFAPSDPDQSIPLASESKSSDETPNRHHDYVFSCFLMQTLTELLFSYDSCKLAFLSYSPKKRIHTPAKESVNKHRTAALQFLISELMTFGTLNPSPPPDAKKQIMLCNWAMSVIVALCVDTFPTQDIKDVPPDRVSVRRFVLEALSRAIKDLPASDSAEARYSRLLALSDLCYRLISVRFNSGSRKSNDDTPTHLAKVMLEKNFVATLTNALAEVDLNYPNIRSVVAGILRPLEYLYGGEMDDHFGPDDEMDEDEEEEEDDVEMDYGEETGSEDTSATDEDEEVDGLEDDLEHQTGMDPFIHLWNTYTLTSIVQAAAVGEDAGDDVGDDGDEDADDTIPIMPADVDEEGGSGSEGDDFSEGLGLMDMQDEGPVPPDLLVHAGFPPFPDGGLGGLGGVVRNMDIPQMFWGGGPVRAARRTIRESDFDFFGRPRSQPSPPIPEGSVHPLLVDPTSAIGRSSSQSRSSRRASRGVISGLPHDLLQSIEHVIGEGAIHFFQHILAAGGRGDAIRIDMAPRGLLPPYPPRHSRNGIASIRLESGPRSGDGRSDGRGFEPLVTLQRWSEEAKTLNGKFESSRLTKLSNHVVVALLPASVEMLKRIKKEDEEAEKRRAEEEAAEKKRLEELEEKERIEAQKLAEAQAAAEEAALEARRRQEQEAREAEESRANEVAVDDDAEMADATTAAPLETADADAGPSSEAPATEEAPDEPEASTSRVEERVTVMIHGNPVDITDTGIDPTFLEALPDDMREEVLNQHVRDQRAARVDRPADSQISAEFLDALPPELRAEIIQQESLERARQRTDANVPATTTTGVPAEMDPASFIASLDPQLRQVILMDSDDVFIRSLPSHMIAEAGIYRDNERNARTHIHTHAPTRTAQPQVQPPKVSVPRDAIQLLDKPAIAVLVRLLFFPEVLRKNLLSKVLVNLCENSRTRTDIFNLLLSILQDGTGDLAAIDKSFSQMSVKGTKPPLTPKAAGKQRMPSEYFTGIALPQTQNEVVPELVAQRCLETLTYIVGSNDLSSLFFLTEHELPIGLRRGTSKKGKGKEKQIPQTHFPIVLLLSLLDRQSLLKTPTLMESVVALLALVTRPLSSLQDKAKTESKQAEGSSSAATPLPDSTEPPNENNSGAQPQPTATGPPALPSSQPTAPAPPTTDEKLALATPPVIPQNVLRLIVNILTAGECSGRAFSHSLILIQNLSYIPDARETIAQELRTRAQEFGSSLYHALDELAIALQEGRNDVVTSAVASKFSPASSDQAKLLRVLKTIDYMYSPKPLAPASEKPNEADVEKLQSIYESFRFTALWCRLGDCLAIIEEKADLEHVATVLLPLIEALMVVCKYVGSQISTTAAVRAIRASTSPRSPTTPRESMEELFVSFTDANRKVLNLMVRNNPALMSGSFSLLVHNPRVLDFDNKRNYFGQQLHRRPHTREHYGTLQLNVRRQRVFEDSFQYLQRKTGDQIKYGKLSIRFYDEEGVDAGGVTREWFQILARQMFDPNYALFQPCAADRLTYQPNKASSVNPEHLSFFKFVGRVIGKAIYDGRLLDAYFARSLHRQILGKPVDYRDVEWVDPEYYNSLCWILENDPSALELTFSVEAEEFGVTKIVDLKEGGTTIPVTQENKREFVQLSAQYRLYSSIKDQIEHLLVGFYEIIPKDLITIFDEKELELLISGTPDIDVDEWRAATEYNGYTSSDPVIVWWWRALKSFNREERAKVLSFATGTSRVPLGGFVELQGVQGVQRFSIHRAYGDTDRLPQAHTCFNQIDLPPYSSYEMLRQQLLLAINEGGEGFGFA</sequence>
<dbReference type="InterPro" id="IPR050409">
    <property type="entry name" value="E3_ubiq-protein_ligase"/>
</dbReference>
<feature type="compositionally biased region" description="Acidic residues" evidence="12">
    <location>
        <begin position="2038"/>
        <end position="2075"/>
    </location>
</feature>
<keyword evidence="6" id="KW-0808">Transferase</keyword>
<dbReference type="Pfam" id="PF22562">
    <property type="entry name" value="UBA_7"/>
    <property type="match status" value="1"/>
</dbReference>
<feature type="region of interest" description="Disordered" evidence="12">
    <location>
        <begin position="205"/>
        <end position="237"/>
    </location>
</feature>
<feature type="compositionally biased region" description="Pro residues" evidence="12">
    <location>
        <begin position="1321"/>
        <end position="1332"/>
    </location>
</feature>
<organism evidence="15 16">
    <name type="scientific">Meripilus lineatus</name>
    <dbReference type="NCBI Taxonomy" id="2056292"/>
    <lineage>
        <taxon>Eukaryota</taxon>
        <taxon>Fungi</taxon>
        <taxon>Dikarya</taxon>
        <taxon>Basidiomycota</taxon>
        <taxon>Agaricomycotina</taxon>
        <taxon>Agaricomycetes</taxon>
        <taxon>Polyporales</taxon>
        <taxon>Meripilaceae</taxon>
        <taxon>Meripilus</taxon>
    </lineage>
</organism>
<feature type="region of interest" description="Disordered" evidence="12">
    <location>
        <begin position="1320"/>
        <end position="1398"/>
    </location>
</feature>
<dbReference type="InterPro" id="IPR025527">
    <property type="entry name" value="HUWE1/Rev1_UBM"/>
</dbReference>
<feature type="compositionally biased region" description="Polar residues" evidence="12">
    <location>
        <begin position="1777"/>
        <end position="1790"/>
    </location>
</feature>
<dbReference type="SMART" id="SM00165">
    <property type="entry name" value="UBA"/>
    <property type="match status" value="1"/>
</dbReference>
<evidence type="ECO:0000256" key="2">
    <source>
        <dbReference type="ARBA" id="ARBA00004123"/>
    </source>
</evidence>
<feature type="region of interest" description="Disordered" evidence="12">
    <location>
        <begin position="974"/>
        <end position="1011"/>
    </location>
</feature>
<evidence type="ECO:0000256" key="3">
    <source>
        <dbReference type="ARBA" id="ARBA00004906"/>
    </source>
</evidence>
<dbReference type="Pfam" id="PF14377">
    <property type="entry name" value="UBM"/>
    <property type="match status" value="3"/>
</dbReference>
<evidence type="ECO:0000256" key="6">
    <source>
        <dbReference type="ARBA" id="ARBA00022679"/>
    </source>
</evidence>
<dbReference type="GO" id="GO:0005737">
    <property type="term" value="C:cytoplasm"/>
    <property type="evidence" value="ECO:0007669"/>
    <property type="project" value="TreeGrafter"/>
</dbReference>
<dbReference type="FunFam" id="3.30.2160.10:FF:000001">
    <property type="entry name" value="E3 ubiquitin-protein ligase NEDD4-like"/>
    <property type="match status" value="1"/>
</dbReference>
<feature type="region of interest" description="Disordered" evidence="12">
    <location>
        <begin position="714"/>
        <end position="755"/>
    </location>
</feature>
<dbReference type="GO" id="GO:0005634">
    <property type="term" value="C:nucleus"/>
    <property type="evidence" value="ECO:0007669"/>
    <property type="project" value="UniProtKB-SubCell"/>
</dbReference>
<dbReference type="GO" id="GO:0006511">
    <property type="term" value="P:ubiquitin-dependent protein catabolic process"/>
    <property type="evidence" value="ECO:0007669"/>
    <property type="project" value="TreeGrafter"/>
</dbReference>
<dbReference type="Pfam" id="PF06025">
    <property type="entry name" value="DUF913"/>
    <property type="match status" value="1"/>
</dbReference>
<dbReference type="PROSITE" id="PS50030">
    <property type="entry name" value="UBA"/>
    <property type="match status" value="1"/>
</dbReference>
<evidence type="ECO:0000256" key="8">
    <source>
        <dbReference type="ARBA" id="ARBA00022816"/>
    </source>
</evidence>
<feature type="compositionally biased region" description="Low complexity" evidence="12">
    <location>
        <begin position="2916"/>
        <end position="2935"/>
    </location>
</feature>
<feature type="compositionally biased region" description="Polar residues" evidence="12">
    <location>
        <begin position="978"/>
        <end position="994"/>
    </location>
</feature>
<feature type="region of interest" description="Disordered" evidence="12">
    <location>
        <begin position="1721"/>
        <end position="1750"/>
    </location>
</feature>